<dbReference type="Proteomes" id="UP000681317">
    <property type="component" value="Chromosome"/>
</dbReference>
<dbReference type="PROSITE" id="PS51257">
    <property type="entry name" value="PROKAR_LIPOPROTEIN"/>
    <property type="match status" value="1"/>
</dbReference>
<dbReference type="EMBL" id="AP024545">
    <property type="protein sequence ID" value="BCT92239.1"/>
    <property type="molecule type" value="Genomic_DNA"/>
</dbReference>
<name>A0ABM7Q4N1_9GAMM</name>
<gene>
    <name evidence="1" type="ORF">LYSCAS_12630</name>
</gene>
<organism evidence="1 2">
    <name type="scientific">Noviluteimonas caseinilytica</name>
    <dbReference type="NCBI Taxonomy" id="2675101"/>
    <lineage>
        <taxon>Bacteria</taxon>
        <taxon>Pseudomonadati</taxon>
        <taxon>Pseudomonadota</taxon>
        <taxon>Gammaproteobacteria</taxon>
        <taxon>Lysobacterales</taxon>
        <taxon>Lysobacteraceae</taxon>
        <taxon>Noviluteimonas</taxon>
    </lineage>
</organism>
<evidence type="ECO:0000313" key="2">
    <source>
        <dbReference type="Proteomes" id="UP000681317"/>
    </source>
</evidence>
<accession>A0ABM7Q4N1</accession>
<keyword evidence="2" id="KW-1185">Reference proteome</keyword>
<dbReference type="RefSeq" id="WP_213436842.1">
    <property type="nucleotide sequence ID" value="NZ_AP024545.1"/>
</dbReference>
<proteinExistence type="predicted"/>
<sequence length="173" mass="18181">MQSIRSPLAQAVLVALLGTLALAGCKKKEAETMTPPASTTIATPPPAMPATVASPVPTTSAVGVSGVELGNAAGPDMKITAPTATFSTKDKIIAAVSTSTTDAMATVPGKLAAKWSHQDSNQVVNEESRDIQFHGAQVYDFQIENKQPWPAGKYKVEIMLDGNMVQAREFEVK</sequence>
<evidence type="ECO:0000313" key="1">
    <source>
        <dbReference type="EMBL" id="BCT92239.1"/>
    </source>
</evidence>
<reference evidence="1 2" key="1">
    <citation type="submission" date="2021-03" db="EMBL/GenBank/DDBJ databases">
        <title>Complete Genome Sequences of Two Lysobacter Strains Isolated from Sea Water (Lysobacter caseinilyticus) and Soil (Lysobacter helvus) in South Korea.</title>
        <authorList>
            <person name="Watanabe Y."/>
            <person name="Arakawa K."/>
        </authorList>
    </citation>
    <scope>NUCLEOTIDE SEQUENCE [LARGE SCALE GENOMIC DNA]</scope>
    <source>
        <strain evidence="1 2">KVB24</strain>
    </source>
</reference>
<protein>
    <submittedName>
        <fullName evidence="1">Uncharacterized protein</fullName>
    </submittedName>
</protein>